<dbReference type="Gene3D" id="2.40.100.10">
    <property type="entry name" value="Cyclophilin-like"/>
    <property type="match status" value="1"/>
</dbReference>
<dbReference type="InterPro" id="IPR002130">
    <property type="entry name" value="Cyclophilin-type_PPIase_dom"/>
</dbReference>
<dbReference type="Pfam" id="PF21329">
    <property type="entry name" value="CYP38_PsbQ-like"/>
    <property type="match status" value="1"/>
</dbReference>
<gene>
    <name evidence="6" type="ORF">ENR15_06720</name>
</gene>
<evidence type="ECO:0000256" key="1">
    <source>
        <dbReference type="ARBA" id="ARBA00013194"/>
    </source>
</evidence>
<dbReference type="InterPro" id="IPR029000">
    <property type="entry name" value="Cyclophilin-like_dom_sf"/>
</dbReference>
<dbReference type="AlphaFoldDB" id="A0A7C3VIQ9"/>
<dbReference type="EC" id="5.2.1.8" evidence="1"/>
<name>A0A7C3VIQ9_9CYAN</name>
<dbReference type="GO" id="GO:0003755">
    <property type="term" value="F:peptidyl-prolyl cis-trans isomerase activity"/>
    <property type="evidence" value="ECO:0007669"/>
    <property type="project" value="UniProtKB-KW"/>
</dbReference>
<dbReference type="PROSITE" id="PS50072">
    <property type="entry name" value="CSA_PPIASE_2"/>
    <property type="match status" value="1"/>
</dbReference>
<keyword evidence="4 6" id="KW-0413">Isomerase</keyword>
<evidence type="ECO:0000256" key="4">
    <source>
        <dbReference type="ARBA" id="ARBA00023235"/>
    </source>
</evidence>
<accession>A0A7C3VIQ9</accession>
<evidence type="ECO:0000256" key="3">
    <source>
        <dbReference type="ARBA" id="ARBA00023110"/>
    </source>
</evidence>
<evidence type="ECO:0000256" key="2">
    <source>
        <dbReference type="ARBA" id="ARBA00023078"/>
    </source>
</evidence>
<dbReference type="PANTHER" id="PTHR43246">
    <property type="entry name" value="PEPTIDYL-PROLYL CIS-TRANS ISOMERASE CYP38, CHLOROPLASTIC"/>
    <property type="match status" value="1"/>
</dbReference>
<protein>
    <recommendedName>
        <fullName evidence="1">peptidylprolyl isomerase</fullName>
        <ecNumber evidence="1">5.2.1.8</ecNumber>
    </recommendedName>
</protein>
<dbReference type="InterPro" id="IPR048563">
    <property type="entry name" value="CYP38_PsbQ-like"/>
</dbReference>
<dbReference type="SUPFAM" id="SSF50891">
    <property type="entry name" value="Cyclophilin-like"/>
    <property type="match status" value="1"/>
</dbReference>
<keyword evidence="3" id="KW-0697">Rotamase</keyword>
<sequence>MLPWRENRASLWARLLKTTLLALLLFNLFTGLSYARESILPAGNAITDAKALLRYALPIDNQKVREIQISLEDISFQLRAKRWNGVTSDISRASLLVKTQFEGILNDIPEERQPRAQELLTQMQGQIVSLQSAAEAQDKAQTLAARDRLLHSIGQIEELMVKEFPFEVPAEYSNRPLLKGRATVEVTTSAGAVTVIVDGYSAPVTAGNFVDLVQRGFYDGLPFIRSEDFYVLQTGDPPGPDEGFIDPKTGVYRNVPLEVLVRGDEKPIYGSTLEDLGIYFAEPVLPFSAYGAVAMARPEAEPDGGSSQFFFFLFEPELTPAGLNLLDGRYAVFGYVVEGAEILGKIKKGDKIISARVVQGAENLVTPAA</sequence>
<dbReference type="CDD" id="cd01924">
    <property type="entry name" value="cyclophilin_TLP40_like"/>
    <property type="match status" value="1"/>
</dbReference>
<dbReference type="Pfam" id="PF00160">
    <property type="entry name" value="Pro_isomerase"/>
    <property type="match status" value="1"/>
</dbReference>
<dbReference type="InterPro" id="IPR023222">
    <property type="entry name" value="PsbQ-like_dom_sf"/>
</dbReference>
<feature type="domain" description="PPIase cyclophilin-type" evidence="5">
    <location>
        <begin position="188"/>
        <end position="348"/>
    </location>
</feature>
<reference evidence="6" key="1">
    <citation type="journal article" date="2020" name="mSystems">
        <title>Genome- and Community-Level Interaction Insights into Carbon Utilization and Element Cycling Functions of Hydrothermarchaeota in Hydrothermal Sediment.</title>
        <authorList>
            <person name="Zhou Z."/>
            <person name="Liu Y."/>
            <person name="Xu W."/>
            <person name="Pan J."/>
            <person name="Luo Z.H."/>
            <person name="Li M."/>
        </authorList>
    </citation>
    <scope>NUCLEOTIDE SEQUENCE [LARGE SCALE GENOMIC DNA]</scope>
    <source>
        <strain evidence="6">SpSt-374</strain>
    </source>
</reference>
<comment type="caution">
    <text evidence="6">The sequence shown here is derived from an EMBL/GenBank/DDBJ whole genome shotgun (WGS) entry which is preliminary data.</text>
</comment>
<proteinExistence type="predicted"/>
<dbReference type="EMBL" id="DSPX01000064">
    <property type="protein sequence ID" value="HGG00337.1"/>
    <property type="molecule type" value="Genomic_DNA"/>
</dbReference>
<dbReference type="InterPro" id="IPR044665">
    <property type="entry name" value="E_coli_cyclophilin_A-like"/>
</dbReference>
<keyword evidence="2" id="KW-0793">Thylakoid</keyword>
<evidence type="ECO:0000259" key="5">
    <source>
        <dbReference type="PROSITE" id="PS50072"/>
    </source>
</evidence>
<evidence type="ECO:0000313" key="6">
    <source>
        <dbReference type="EMBL" id="HGG00337.1"/>
    </source>
</evidence>
<organism evidence="6">
    <name type="scientific">Planktothricoides sp. SpSt-374</name>
    <dbReference type="NCBI Taxonomy" id="2282167"/>
    <lineage>
        <taxon>Bacteria</taxon>
        <taxon>Bacillati</taxon>
        <taxon>Cyanobacteriota</taxon>
        <taxon>Cyanophyceae</taxon>
        <taxon>Oscillatoriophycideae</taxon>
        <taxon>Oscillatoriales</taxon>
        <taxon>Oscillatoriaceae</taxon>
        <taxon>Planktothricoides</taxon>
    </lineage>
</organism>
<dbReference type="Gene3D" id="1.20.120.290">
    <property type="entry name" value="Oxygen-evolving enhancer protein 3 (PsbQ), four-helix up-down bundle"/>
    <property type="match status" value="1"/>
</dbReference>
<dbReference type="SUPFAM" id="SSF101112">
    <property type="entry name" value="Oxygen-evolving enhancer protein 3"/>
    <property type="match status" value="1"/>
</dbReference>